<gene>
    <name evidence="3" type="ORF">SAMN05443638_10398</name>
</gene>
<reference evidence="3 4" key="1">
    <citation type="submission" date="2016-11" db="EMBL/GenBank/DDBJ databases">
        <authorList>
            <person name="Jaros S."/>
            <person name="Januszkiewicz K."/>
            <person name="Wedrychowicz H."/>
        </authorList>
    </citation>
    <scope>NUCLEOTIDE SEQUENCE [LARGE SCALE GENOMIC DNA]</scope>
    <source>
        <strain evidence="3 4">DSM 2631</strain>
    </source>
</reference>
<name>A0A1M4TST4_9CLOT</name>
<feature type="domain" description="DUF3048" evidence="2">
    <location>
        <begin position="139"/>
        <end position="241"/>
    </location>
</feature>
<evidence type="ECO:0000256" key="1">
    <source>
        <dbReference type="SAM" id="Phobius"/>
    </source>
</evidence>
<protein>
    <recommendedName>
        <fullName evidence="2">DUF3048 domain-containing protein</fullName>
    </recommendedName>
</protein>
<proteinExistence type="predicted"/>
<evidence type="ECO:0000259" key="2">
    <source>
        <dbReference type="Pfam" id="PF17479"/>
    </source>
</evidence>
<accession>A0A1M4TST4</accession>
<dbReference type="AlphaFoldDB" id="A0A1M4TST4"/>
<sequence length="256" mass="29925">MKYKNQLLSNILIYILIATLFILIIINFYNIFKNKTYKNNSANVVSFDKNEVHSILEVYYNEDFIFKLSKITEADIVYQWYDSIEDSLKYSGIFYNKDINHHNSINRILNIDISDVPSTKFIDSIEDEDINFDNDANNITINFKNNLSSKLTYNNGFYYHKTDSKEDIDYIDNTHNSISFMNIVVIKLSNKNYKSLPENKGFLEGEGFIFTNGKVKNVLFKNNTLICEKTLKQVPLVKGKTLWTFISPINKIIYSK</sequence>
<evidence type="ECO:0000313" key="4">
    <source>
        <dbReference type="Proteomes" id="UP000184035"/>
    </source>
</evidence>
<keyword evidence="1" id="KW-0812">Transmembrane</keyword>
<dbReference type="InterPro" id="IPR035328">
    <property type="entry name" value="DUF3048_C"/>
</dbReference>
<dbReference type="SUPFAM" id="SSF159774">
    <property type="entry name" value="YerB-like"/>
    <property type="match status" value="1"/>
</dbReference>
<dbReference type="RefSeq" id="WP_072892732.1">
    <property type="nucleotide sequence ID" value="NZ_FQVM01000003.1"/>
</dbReference>
<dbReference type="Proteomes" id="UP000184035">
    <property type="component" value="Unassembled WGS sequence"/>
</dbReference>
<keyword evidence="4" id="KW-1185">Reference proteome</keyword>
<evidence type="ECO:0000313" key="3">
    <source>
        <dbReference type="EMBL" id="SHE47377.1"/>
    </source>
</evidence>
<feature type="transmembrane region" description="Helical" evidence="1">
    <location>
        <begin position="12"/>
        <end position="32"/>
    </location>
</feature>
<dbReference type="Pfam" id="PF17479">
    <property type="entry name" value="DUF3048_C"/>
    <property type="match status" value="1"/>
</dbReference>
<keyword evidence="1" id="KW-0472">Membrane</keyword>
<organism evidence="3 4">
    <name type="scientific">Clostridium fallax</name>
    <dbReference type="NCBI Taxonomy" id="1533"/>
    <lineage>
        <taxon>Bacteria</taxon>
        <taxon>Bacillati</taxon>
        <taxon>Bacillota</taxon>
        <taxon>Clostridia</taxon>
        <taxon>Eubacteriales</taxon>
        <taxon>Clostridiaceae</taxon>
        <taxon>Clostridium</taxon>
    </lineage>
</organism>
<dbReference type="Gene3D" id="3.50.90.10">
    <property type="entry name" value="YerB-like"/>
    <property type="match status" value="1"/>
</dbReference>
<keyword evidence="1" id="KW-1133">Transmembrane helix</keyword>
<dbReference type="InterPro" id="IPR023158">
    <property type="entry name" value="YerB-like_sf"/>
</dbReference>
<dbReference type="EMBL" id="FQVM01000003">
    <property type="protein sequence ID" value="SHE47377.1"/>
    <property type="molecule type" value="Genomic_DNA"/>
</dbReference>